<name>A0A1X6YYH0_9RHOB</name>
<organism evidence="2 3">
    <name type="scientific">Roseovarius albus</name>
    <dbReference type="NCBI Taxonomy" id="1247867"/>
    <lineage>
        <taxon>Bacteria</taxon>
        <taxon>Pseudomonadati</taxon>
        <taxon>Pseudomonadota</taxon>
        <taxon>Alphaproteobacteria</taxon>
        <taxon>Rhodobacterales</taxon>
        <taxon>Roseobacteraceae</taxon>
        <taxon>Roseovarius</taxon>
    </lineage>
</organism>
<gene>
    <name evidence="2" type="ORF">ROA7450_01566</name>
</gene>
<feature type="transmembrane region" description="Helical" evidence="1">
    <location>
        <begin position="12"/>
        <end position="30"/>
    </location>
</feature>
<proteinExistence type="predicted"/>
<reference evidence="2 3" key="1">
    <citation type="submission" date="2017-03" db="EMBL/GenBank/DDBJ databases">
        <authorList>
            <person name="Afonso C.L."/>
            <person name="Miller P.J."/>
            <person name="Scott M.A."/>
            <person name="Spackman E."/>
            <person name="Goraichik I."/>
            <person name="Dimitrov K.M."/>
            <person name="Suarez D.L."/>
            <person name="Swayne D.E."/>
        </authorList>
    </citation>
    <scope>NUCLEOTIDE SEQUENCE [LARGE SCALE GENOMIC DNA]</scope>
    <source>
        <strain evidence="2 3">CECT 7450</strain>
    </source>
</reference>
<evidence type="ECO:0000256" key="1">
    <source>
        <dbReference type="SAM" id="Phobius"/>
    </source>
</evidence>
<dbReference type="RefSeq" id="WP_085805118.1">
    <property type="nucleotide sequence ID" value="NZ_FWFX01000004.1"/>
</dbReference>
<sequence length="74" mass="8091">MIVIARKTYEWMTSGLVGPIFCVVILTVAIMNGHHWIRQQGVSPLIEIAILMAGGAAIGFFFIKAAKVIFEGKD</sequence>
<dbReference type="Proteomes" id="UP000193061">
    <property type="component" value="Unassembled WGS sequence"/>
</dbReference>
<keyword evidence="3" id="KW-1185">Reference proteome</keyword>
<evidence type="ECO:0000313" key="2">
    <source>
        <dbReference type="EMBL" id="SLN34551.1"/>
    </source>
</evidence>
<keyword evidence="1" id="KW-1133">Transmembrane helix</keyword>
<keyword evidence="1" id="KW-0812">Transmembrane</keyword>
<evidence type="ECO:0000313" key="3">
    <source>
        <dbReference type="Proteomes" id="UP000193061"/>
    </source>
</evidence>
<accession>A0A1X6YYH0</accession>
<dbReference type="AlphaFoldDB" id="A0A1X6YYH0"/>
<dbReference type="EMBL" id="FWFX01000004">
    <property type="protein sequence ID" value="SLN34551.1"/>
    <property type="molecule type" value="Genomic_DNA"/>
</dbReference>
<protein>
    <submittedName>
        <fullName evidence="2">Uncharacterized protein</fullName>
    </submittedName>
</protein>
<feature type="transmembrane region" description="Helical" evidence="1">
    <location>
        <begin position="42"/>
        <end position="63"/>
    </location>
</feature>
<keyword evidence="1" id="KW-0472">Membrane</keyword>